<dbReference type="KEGG" id="thu:AC731_010100"/>
<dbReference type="EMBL" id="CP014646">
    <property type="protein sequence ID" value="AMO37275.1"/>
    <property type="molecule type" value="Genomic_DNA"/>
</dbReference>
<dbReference type="InterPro" id="IPR016181">
    <property type="entry name" value="Acyl_CoA_acyltransferase"/>
</dbReference>
<keyword evidence="1 3" id="KW-0808">Transferase</keyword>
<accession>A0A127K5Q0</accession>
<protein>
    <submittedName>
        <fullName evidence="3">GNAT family acetyltransferase</fullName>
    </submittedName>
</protein>
<evidence type="ECO:0000259" key="2">
    <source>
        <dbReference type="PROSITE" id="PS51186"/>
    </source>
</evidence>
<dbReference type="InterPro" id="IPR000182">
    <property type="entry name" value="GNAT_dom"/>
</dbReference>
<dbReference type="GO" id="GO:0008080">
    <property type="term" value="F:N-acetyltransferase activity"/>
    <property type="evidence" value="ECO:0007669"/>
    <property type="project" value="InterPro"/>
</dbReference>
<dbReference type="RefSeq" id="WP_048705755.1">
    <property type="nucleotide sequence ID" value="NZ_CP014646.1"/>
</dbReference>
<gene>
    <name evidence="3" type="ORF">AC731_010100</name>
</gene>
<keyword evidence="4" id="KW-1185">Reference proteome</keyword>
<dbReference type="PROSITE" id="PS51186">
    <property type="entry name" value="GNAT"/>
    <property type="match status" value="1"/>
</dbReference>
<evidence type="ECO:0000313" key="3">
    <source>
        <dbReference type="EMBL" id="AMO37275.1"/>
    </source>
</evidence>
<dbReference type="InterPro" id="IPR050769">
    <property type="entry name" value="NAT_camello-type"/>
</dbReference>
<evidence type="ECO:0000256" key="1">
    <source>
        <dbReference type="ARBA" id="ARBA00022679"/>
    </source>
</evidence>
<proteinExistence type="predicted"/>
<feature type="domain" description="N-acetyltransferase" evidence="2">
    <location>
        <begin position="4"/>
        <end position="156"/>
    </location>
</feature>
<dbReference type="Proteomes" id="UP000036902">
    <property type="component" value="Chromosome"/>
</dbReference>
<sequence>MAMLNIRSSEPDDASVIAAVILPIQQLEFGIPITLEAQPDLSDIRGFYQHGCGNFWVAEIDGNIVGTIALLDIGNDNAALRKMFVAAPYRGKEHGVARSLLQELLKWAAEKQVARVYLGTTAKFLAAHRFYEKSGFAGIAKTALPESFPVMSVDTKFYCLSLDPCVA</sequence>
<dbReference type="STRING" id="1134435.AC731_010100"/>
<dbReference type="Pfam" id="PF00583">
    <property type="entry name" value="Acetyltransf_1"/>
    <property type="match status" value="1"/>
</dbReference>
<reference evidence="4" key="1">
    <citation type="submission" date="2016-03" db="EMBL/GenBank/DDBJ databases">
        <authorList>
            <person name="Ma C."/>
            <person name="Zhou S."/>
            <person name="Yang G."/>
        </authorList>
    </citation>
    <scope>NUCLEOTIDE SEQUENCE [LARGE SCALE GENOMIC DNA]</scope>
    <source>
        <strain evidence="4">SgZ-1</strain>
    </source>
</reference>
<dbReference type="AlphaFoldDB" id="A0A127K5Q0"/>
<organism evidence="3 4">
    <name type="scientific">Thauera humireducens</name>
    <dbReference type="NCBI Taxonomy" id="1134435"/>
    <lineage>
        <taxon>Bacteria</taxon>
        <taxon>Pseudomonadati</taxon>
        <taxon>Pseudomonadota</taxon>
        <taxon>Betaproteobacteria</taxon>
        <taxon>Rhodocyclales</taxon>
        <taxon>Zoogloeaceae</taxon>
        <taxon>Thauera</taxon>
    </lineage>
</organism>
<name>A0A127K5Q0_9RHOO</name>
<dbReference type="PANTHER" id="PTHR13947">
    <property type="entry name" value="GNAT FAMILY N-ACETYLTRANSFERASE"/>
    <property type="match status" value="1"/>
</dbReference>
<evidence type="ECO:0000313" key="4">
    <source>
        <dbReference type="Proteomes" id="UP000036902"/>
    </source>
</evidence>
<dbReference type="Gene3D" id="3.40.630.30">
    <property type="match status" value="1"/>
</dbReference>
<dbReference type="PANTHER" id="PTHR13947:SF37">
    <property type="entry name" value="LD18367P"/>
    <property type="match status" value="1"/>
</dbReference>
<dbReference type="SUPFAM" id="SSF55729">
    <property type="entry name" value="Acyl-CoA N-acyltransferases (Nat)"/>
    <property type="match status" value="1"/>
</dbReference>
<dbReference type="CDD" id="cd04301">
    <property type="entry name" value="NAT_SF"/>
    <property type="match status" value="1"/>
</dbReference>